<organism evidence="2 3">
    <name type="scientific">Pseudoalteromonas issachenkonii</name>
    <dbReference type="NCBI Taxonomy" id="152297"/>
    <lineage>
        <taxon>Bacteria</taxon>
        <taxon>Pseudomonadati</taxon>
        <taxon>Pseudomonadota</taxon>
        <taxon>Gammaproteobacteria</taxon>
        <taxon>Alteromonadales</taxon>
        <taxon>Pseudoalteromonadaceae</taxon>
        <taxon>Pseudoalteromonas</taxon>
    </lineage>
</organism>
<keyword evidence="2" id="KW-0282">Flagellum</keyword>
<reference evidence="2 3" key="1">
    <citation type="submission" date="2024-02" db="EMBL/GenBank/DDBJ databases">
        <title>Bacteria isolated from the canopy kelp, Nereocystis luetkeana.</title>
        <authorList>
            <person name="Pfister C.A."/>
            <person name="Younker I.T."/>
            <person name="Light S.H."/>
        </authorList>
    </citation>
    <scope>NUCLEOTIDE SEQUENCE [LARGE SCALE GENOMIC DNA]</scope>
    <source>
        <strain evidence="2 3">TI.1.03</strain>
    </source>
</reference>
<evidence type="ECO:0000313" key="2">
    <source>
        <dbReference type="EMBL" id="MEL0657466.1"/>
    </source>
</evidence>
<proteinExistence type="predicted"/>
<evidence type="ECO:0000259" key="1">
    <source>
        <dbReference type="Pfam" id="PF20250"/>
    </source>
</evidence>
<dbReference type="InterPro" id="IPR046866">
    <property type="entry name" value="FapA_N"/>
</dbReference>
<comment type="caution">
    <text evidence="2">The sequence shown here is derived from an EMBL/GenBank/DDBJ whole genome shotgun (WGS) entry which is preliminary data.</text>
</comment>
<sequence length="70" mass="7644">TKHNATLNVTISDDKMLAIGELTLAEGGKLLSLEDAKKQLVKAAIVRGYKQAFLEMLLQKQYDHTAGSVD</sequence>
<feature type="non-terminal residue" evidence="2">
    <location>
        <position position="1"/>
    </location>
</feature>
<feature type="domain" description="Flagellar Assembly Protein A N-terminal region" evidence="1">
    <location>
        <begin position="8"/>
        <end position="64"/>
    </location>
</feature>
<gene>
    <name evidence="2" type="ORF">V6257_21060</name>
</gene>
<dbReference type="RefSeq" id="WP_341604174.1">
    <property type="nucleotide sequence ID" value="NZ_JBAKAW010000296.1"/>
</dbReference>
<keyword evidence="2" id="KW-0966">Cell projection</keyword>
<dbReference type="EMBL" id="JBAKAW010000296">
    <property type="protein sequence ID" value="MEL0657466.1"/>
    <property type="molecule type" value="Genomic_DNA"/>
</dbReference>
<name>A0ABU9H6E8_9GAMM</name>
<evidence type="ECO:0000313" key="3">
    <source>
        <dbReference type="Proteomes" id="UP001371391"/>
    </source>
</evidence>
<keyword evidence="2" id="KW-0969">Cilium</keyword>
<accession>A0ABU9H6E8</accession>
<dbReference type="Pfam" id="PF20250">
    <property type="entry name" value="FapA_N"/>
    <property type="match status" value="1"/>
</dbReference>
<protein>
    <submittedName>
        <fullName evidence="2">Flagellar assembly protein A</fullName>
    </submittedName>
</protein>
<feature type="non-terminal residue" evidence="2">
    <location>
        <position position="70"/>
    </location>
</feature>
<dbReference type="Proteomes" id="UP001371391">
    <property type="component" value="Unassembled WGS sequence"/>
</dbReference>
<keyword evidence="3" id="KW-1185">Reference proteome</keyword>